<proteinExistence type="predicted"/>
<evidence type="ECO:0000259" key="2">
    <source>
        <dbReference type="PROSITE" id="PS51740"/>
    </source>
</evidence>
<evidence type="ECO:0000313" key="7">
    <source>
        <dbReference type="Proteomes" id="UP000199735"/>
    </source>
</evidence>
<evidence type="ECO:0000313" key="4">
    <source>
        <dbReference type="EMBL" id="PAE00177.1"/>
    </source>
</evidence>
<accession>A0A1H8KKT2</accession>
<evidence type="ECO:0000313" key="5">
    <source>
        <dbReference type="EMBL" id="PAE07424.1"/>
    </source>
</evidence>
<dbReference type="PROSITE" id="PS51740">
    <property type="entry name" value="SPOVT_ABRB"/>
    <property type="match status" value="1"/>
</dbReference>
<dbReference type="InterPro" id="IPR007159">
    <property type="entry name" value="SpoVT-AbrB_dom"/>
</dbReference>
<comment type="caution">
    <text evidence="5">The sequence shown here is derived from an EMBL/GenBank/DDBJ whole genome shotgun (WGS) entry which is preliminary data.</text>
</comment>
<dbReference type="AlphaFoldDB" id="A0A1H8KKT2"/>
<keyword evidence="10" id="KW-1185">Reference proteome</keyword>
<evidence type="ECO:0000256" key="1">
    <source>
        <dbReference type="PROSITE-ProRule" id="PRU01076"/>
    </source>
</evidence>
<dbReference type="Proteomes" id="UP000216475">
    <property type="component" value="Unassembled WGS sequence"/>
</dbReference>
<name>A0A1H8KKT2_9BACI</name>
<dbReference type="EMBL" id="FOCD01000004">
    <property type="protein sequence ID" value="SEN93301.1"/>
    <property type="molecule type" value="Genomic_DNA"/>
</dbReference>
<dbReference type="SMART" id="SM00966">
    <property type="entry name" value="SpoVT_AbrB"/>
    <property type="match status" value="1"/>
</dbReference>
<dbReference type="GO" id="GO:0003677">
    <property type="term" value="F:DNA binding"/>
    <property type="evidence" value="ECO:0007669"/>
    <property type="project" value="UniProtKB-UniRule"/>
</dbReference>
<evidence type="ECO:0000313" key="6">
    <source>
        <dbReference type="EMBL" id="SEN93301.1"/>
    </source>
</evidence>
<dbReference type="OrthoDB" id="9811597at2"/>
<dbReference type="EMBL" id="NPBJ01000016">
    <property type="protein sequence ID" value="PAE00177.1"/>
    <property type="molecule type" value="Genomic_DNA"/>
</dbReference>
<gene>
    <name evidence="4" type="ORF">CHH48_09250</name>
    <name evidence="3" type="ORF">CHH64_09085</name>
    <name evidence="5" type="ORF">CHI12_11550</name>
    <name evidence="6" type="ORF">SAMN04489762_3115</name>
</gene>
<dbReference type="Gene3D" id="2.10.260.10">
    <property type="match status" value="1"/>
</dbReference>
<reference evidence="6 7" key="1">
    <citation type="submission" date="2016-10" db="EMBL/GenBank/DDBJ databases">
        <authorList>
            <person name="Varghese N."/>
            <person name="Submissions S."/>
        </authorList>
    </citation>
    <scope>NUCLEOTIDE SEQUENCE [LARGE SCALE GENOMIC DNA]</scope>
    <source>
        <strain evidence="6 7">DSM 21619</strain>
    </source>
</reference>
<evidence type="ECO:0000313" key="8">
    <source>
        <dbReference type="Proteomes" id="UP000216013"/>
    </source>
</evidence>
<dbReference type="SUPFAM" id="SSF89447">
    <property type="entry name" value="AbrB/MazE/MraZ-like"/>
    <property type="match status" value="1"/>
</dbReference>
<dbReference type="Pfam" id="PF04014">
    <property type="entry name" value="MazE_antitoxin"/>
    <property type="match status" value="1"/>
</dbReference>
<evidence type="ECO:0000313" key="9">
    <source>
        <dbReference type="Proteomes" id="UP000216475"/>
    </source>
</evidence>
<protein>
    <submittedName>
        <fullName evidence="5">AbrB family transcriptional regulator</fullName>
    </submittedName>
    <submittedName>
        <fullName evidence="6">Looped-hinge helix DNA binding domain-containing protein, AbrB family</fullName>
    </submittedName>
</protein>
<dbReference type="EMBL" id="NPBH01000049">
    <property type="protein sequence ID" value="PAE07424.1"/>
    <property type="molecule type" value="Genomic_DNA"/>
</dbReference>
<evidence type="ECO:0000313" key="3">
    <source>
        <dbReference type="EMBL" id="PAD21451.1"/>
    </source>
</evidence>
<dbReference type="EMBL" id="NPBV01000012">
    <property type="protein sequence ID" value="PAD21451.1"/>
    <property type="molecule type" value="Genomic_DNA"/>
</dbReference>
<dbReference type="Proteomes" id="UP000216013">
    <property type="component" value="Unassembled WGS sequence"/>
</dbReference>
<dbReference type="Proteomes" id="UP000216852">
    <property type="component" value="Unassembled WGS sequence"/>
</dbReference>
<reference evidence="8 9" key="2">
    <citation type="submission" date="2017-07" db="EMBL/GenBank/DDBJ databases">
        <title>Isolation and whole genome analysis of endospore-forming bacteria from heroin.</title>
        <authorList>
            <person name="Kalinowski J."/>
            <person name="Ahrens B."/>
            <person name="Al-Dilaimi A."/>
            <person name="Winkler A."/>
            <person name="Wibberg D."/>
            <person name="Schleenbecker U."/>
            <person name="Ruckert C."/>
            <person name="Wolfel R."/>
            <person name="Grass G."/>
        </authorList>
    </citation>
    <scope>NUCLEOTIDE SEQUENCE [LARGE SCALE GENOMIC DNA]</scope>
    <source>
        <strain evidence="5 9">7509</strain>
        <strain evidence="4 10">7517-1</strain>
        <strain evidence="3 8">7528</strain>
    </source>
</reference>
<dbReference type="NCBIfam" id="TIGR01439">
    <property type="entry name" value="lp_hng_hel_AbrB"/>
    <property type="match status" value="1"/>
</dbReference>
<organism evidence="5 9">
    <name type="scientific">Terribacillus saccharophilus</name>
    <dbReference type="NCBI Taxonomy" id="361277"/>
    <lineage>
        <taxon>Bacteria</taxon>
        <taxon>Bacillati</taxon>
        <taxon>Bacillota</taxon>
        <taxon>Bacilli</taxon>
        <taxon>Bacillales</taxon>
        <taxon>Bacillaceae</taxon>
        <taxon>Terribacillus</taxon>
    </lineage>
</organism>
<dbReference type="InterPro" id="IPR037914">
    <property type="entry name" value="SpoVT-AbrB_sf"/>
</dbReference>
<dbReference type="GeneID" id="34222077"/>
<evidence type="ECO:0000313" key="10">
    <source>
        <dbReference type="Proteomes" id="UP000216852"/>
    </source>
</evidence>
<sequence>MELAKLSSKGQITVPKHIRDVLSVKEGEHVAFVEEGGIVFMAKADLDSIHDLQEILSDSKFKEVVRKAKQLK</sequence>
<dbReference type="RefSeq" id="WP_038558498.1">
    <property type="nucleotide sequence ID" value="NZ_CP008876.1"/>
</dbReference>
<keyword evidence="1" id="KW-0238">DNA-binding</keyword>
<feature type="domain" description="SpoVT-AbrB" evidence="2">
    <location>
        <begin position="1"/>
        <end position="46"/>
    </location>
</feature>
<dbReference type="Proteomes" id="UP000199735">
    <property type="component" value="Unassembled WGS sequence"/>
</dbReference>